<dbReference type="EMBL" id="BK015564">
    <property type="protein sequence ID" value="DAE13391.1"/>
    <property type="molecule type" value="Genomic_DNA"/>
</dbReference>
<name>A0A8S5Q238_9CAUD</name>
<feature type="compositionally biased region" description="Basic and acidic residues" evidence="1">
    <location>
        <begin position="93"/>
        <end position="114"/>
    </location>
</feature>
<evidence type="ECO:0000313" key="2">
    <source>
        <dbReference type="EMBL" id="DAE13391.1"/>
    </source>
</evidence>
<organism evidence="2">
    <name type="scientific">Siphoviridae sp. ctLqe90</name>
    <dbReference type="NCBI Taxonomy" id="2825456"/>
    <lineage>
        <taxon>Viruses</taxon>
        <taxon>Duplodnaviria</taxon>
        <taxon>Heunggongvirae</taxon>
        <taxon>Uroviricota</taxon>
        <taxon>Caudoviricetes</taxon>
    </lineage>
</organism>
<reference evidence="2" key="1">
    <citation type="journal article" date="2021" name="Proc. Natl. Acad. Sci. U.S.A.">
        <title>A Catalog of Tens of Thousands of Viruses from Human Metagenomes Reveals Hidden Associations with Chronic Diseases.</title>
        <authorList>
            <person name="Tisza M.J."/>
            <person name="Buck C.B."/>
        </authorList>
    </citation>
    <scope>NUCLEOTIDE SEQUENCE</scope>
    <source>
        <strain evidence="2">CtLqe90</strain>
    </source>
</reference>
<protein>
    <submittedName>
        <fullName evidence="2">Uncharacterized protein</fullName>
    </submittedName>
</protein>
<feature type="region of interest" description="Disordered" evidence="1">
    <location>
        <begin position="78"/>
        <end position="114"/>
    </location>
</feature>
<accession>A0A8S5Q238</accession>
<proteinExistence type="predicted"/>
<sequence length="114" mass="12652">MGLKPEATITTYGNEERTLDKEIDSMDDIAAIQTKLNKEYGFADCVIMFYKLLRTSYNTVQNNPSGMADMMSTMAGMLGNGLPQTATENPAETEVKDEKNVEEAKEENTTSKIQ</sequence>
<evidence type="ECO:0000256" key="1">
    <source>
        <dbReference type="SAM" id="MobiDB-lite"/>
    </source>
</evidence>